<evidence type="ECO:0000256" key="6">
    <source>
        <dbReference type="ARBA" id="ARBA00023288"/>
    </source>
</evidence>
<organism evidence="8 9">
    <name type="scientific">Porites evermanni</name>
    <dbReference type="NCBI Taxonomy" id="104178"/>
    <lineage>
        <taxon>Eukaryota</taxon>
        <taxon>Metazoa</taxon>
        <taxon>Cnidaria</taxon>
        <taxon>Anthozoa</taxon>
        <taxon>Hexacorallia</taxon>
        <taxon>Scleractinia</taxon>
        <taxon>Fungiina</taxon>
        <taxon>Poritidae</taxon>
        <taxon>Porites</taxon>
    </lineage>
</organism>
<dbReference type="InterPro" id="IPR002048">
    <property type="entry name" value="EF_hand_dom"/>
</dbReference>
<dbReference type="EMBL" id="CALNXI010000400">
    <property type="protein sequence ID" value="CAH3026321.1"/>
    <property type="molecule type" value="Genomic_DNA"/>
</dbReference>
<evidence type="ECO:0000313" key="8">
    <source>
        <dbReference type="EMBL" id="CAH3026321.1"/>
    </source>
</evidence>
<sequence>MGQKNSKLKPELVRELVHKTYFNEKELQQWYKGFLKDCPSGNLNELEFQKIYKQFFPYGDPSKFASFVFNVFDENKASTYCIKLKYNLCTDGTIEFKEFICALSVTSRGSIDEKLKWAFKLYDLDDDGYITKAEMLHIVDSIYKMVASMVKLPEDEDTPEKRVNRIFSQMDTVSHYTYCTFPFNDVKLRAINELHNNRQYWHSNICYYPIIRHQQQQEQQKAEISMAKLGQYLLAEILPEK</sequence>
<protein>
    <recommendedName>
        <fullName evidence="7">EF-hand domain-containing protein</fullName>
    </recommendedName>
</protein>
<evidence type="ECO:0000259" key="7">
    <source>
        <dbReference type="PROSITE" id="PS50222"/>
    </source>
</evidence>
<dbReference type="SMART" id="SM00054">
    <property type="entry name" value="EFh"/>
    <property type="match status" value="1"/>
</dbReference>
<dbReference type="Gene3D" id="1.10.238.10">
    <property type="entry name" value="EF-hand"/>
    <property type="match status" value="1"/>
</dbReference>
<dbReference type="InterPro" id="IPR018247">
    <property type="entry name" value="EF_Hand_1_Ca_BS"/>
</dbReference>
<accession>A0ABN8MEJ7</accession>
<gene>
    <name evidence="8" type="ORF">PEVE_00028850</name>
</gene>
<dbReference type="PANTHER" id="PTHR23055">
    <property type="entry name" value="CALCIUM BINDING PROTEINS"/>
    <property type="match status" value="1"/>
</dbReference>
<dbReference type="Pfam" id="PF13499">
    <property type="entry name" value="EF-hand_7"/>
    <property type="match status" value="1"/>
</dbReference>
<dbReference type="PANTHER" id="PTHR23055:SF198">
    <property type="entry name" value="NEURONAL CALCIUM SENSOR 1"/>
    <property type="match status" value="1"/>
</dbReference>
<dbReference type="PROSITE" id="PS50222">
    <property type="entry name" value="EF_HAND_2"/>
    <property type="match status" value="1"/>
</dbReference>
<feature type="domain" description="EF-hand" evidence="7">
    <location>
        <begin position="110"/>
        <end position="145"/>
    </location>
</feature>
<evidence type="ECO:0000313" key="9">
    <source>
        <dbReference type="Proteomes" id="UP001159427"/>
    </source>
</evidence>
<evidence type="ECO:0000256" key="1">
    <source>
        <dbReference type="ARBA" id="ARBA00006049"/>
    </source>
</evidence>
<keyword evidence="3" id="KW-0479">Metal-binding</keyword>
<evidence type="ECO:0000256" key="5">
    <source>
        <dbReference type="ARBA" id="ARBA00022837"/>
    </source>
</evidence>
<keyword evidence="4" id="KW-0677">Repeat</keyword>
<reference evidence="8 9" key="1">
    <citation type="submission" date="2022-05" db="EMBL/GenBank/DDBJ databases">
        <authorList>
            <consortium name="Genoscope - CEA"/>
            <person name="William W."/>
        </authorList>
    </citation>
    <scope>NUCLEOTIDE SEQUENCE [LARGE SCALE GENOMIC DNA]</scope>
</reference>
<keyword evidence="5" id="KW-0106">Calcium</keyword>
<keyword evidence="6" id="KW-0449">Lipoprotein</keyword>
<evidence type="ECO:0000256" key="4">
    <source>
        <dbReference type="ARBA" id="ARBA00022737"/>
    </source>
</evidence>
<dbReference type="PRINTS" id="PR00450">
    <property type="entry name" value="RECOVERIN"/>
</dbReference>
<name>A0ABN8MEJ7_9CNID</name>
<dbReference type="PROSITE" id="PS00018">
    <property type="entry name" value="EF_HAND_1"/>
    <property type="match status" value="1"/>
</dbReference>
<dbReference type="InterPro" id="IPR011992">
    <property type="entry name" value="EF-hand-dom_pair"/>
</dbReference>
<dbReference type="InterPro" id="IPR028846">
    <property type="entry name" value="Recoverin"/>
</dbReference>
<dbReference type="CDD" id="cd00051">
    <property type="entry name" value="EFh"/>
    <property type="match status" value="2"/>
</dbReference>
<comment type="caution">
    <text evidence="8">The sequence shown here is derived from an EMBL/GenBank/DDBJ whole genome shotgun (WGS) entry which is preliminary data.</text>
</comment>
<dbReference type="SUPFAM" id="SSF47473">
    <property type="entry name" value="EF-hand"/>
    <property type="match status" value="1"/>
</dbReference>
<proteinExistence type="inferred from homology"/>
<evidence type="ECO:0000256" key="2">
    <source>
        <dbReference type="ARBA" id="ARBA00022707"/>
    </source>
</evidence>
<comment type="similarity">
    <text evidence="1">Belongs to the recoverin family.</text>
</comment>
<keyword evidence="2" id="KW-0519">Myristate</keyword>
<dbReference type="Proteomes" id="UP001159427">
    <property type="component" value="Unassembled WGS sequence"/>
</dbReference>
<keyword evidence="9" id="KW-1185">Reference proteome</keyword>
<evidence type="ECO:0000256" key="3">
    <source>
        <dbReference type="ARBA" id="ARBA00022723"/>
    </source>
</evidence>